<dbReference type="Gene3D" id="3.30.450.20">
    <property type="entry name" value="PAS domain"/>
    <property type="match status" value="2"/>
</dbReference>
<keyword evidence="5" id="KW-0808">Transferase</keyword>
<keyword evidence="6" id="KW-0812">Transmembrane</keyword>
<accession>A0A521FJP7</accession>
<keyword evidence="4" id="KW-0597">Phosphoprotein</keyword>
<dbReference type="Pfam" id="PF13426">
    <property type="entry name" value="PAS_9"/>
    <property type="match status" value="1"/>
</dbReference>
<dbReference type="SUPFAM" id="SSF47384">
    <property type="entry name" value="Homodimeric domain of signal transducing histidine kinase"/>
    <property type="match status" value="1"/>
</dbReference>
<dbReference type="SMART" id="SM00091">
    <property type="entry name" value="PAS"/>
    <property type="match status" value="2"/>
</dbReference>
<sequence length="573" mass="64214">MKTEKSKEELLKLLEETEYRLEEANDALEAIRSGDVDALIVKDGDGHSIFTLQTADRSFRIFIEQMSEGAVTLNTDGIILYANSSFAEIIGLPLEKIIGNAFERFMLDADRITWNRMMITAWSNQTKLELKLFTSNNVPVPVLLSLKGLELSEGLCMSVIINNLSAQQENQRILRETNDQLLDAQREANHLNATLELTVQERTKELTINITEKEVIEKKLRNNQERLSRVLETMAEGVIITDLHGKTTYANPMAKKMLGITRNATNEYIYSDWQMLWINGEPLPPQEYPIYSAIATTNPVYDYEIAVQPPGAEKFYISMNAAPLRDADGQIIAGIGTFMDVTNRRKAIQQKDDFISVASHELRTPVTSLQGSLQLLNKLRDRLDAPVVPKLISQANKSMEKMKILIDDLLNATNMTEGHLQLKKSWINLSELIQDCCQDIRSGGSFDIVIVCDEEVKVYADEHKLEQVLVNFISNAAKYAPDSKEIKVCITQEDQIAKVAVIDHGPGIPAAKLPYIFDRYYRVTSDGSQYSGLGLGLYICAQIIYKHGGKIGVESEPGQGSTFWFSIPVGVAD</sequence>
<dbReference type="PROSITE" id="PS50109">
    <property type="entry name" value="HIS_KIN"/>
    <property type="match status" value="1"/>
</dbReference>
<dbReference type="InterPro" id="IPR036890">
    <property type="entry name" value="HATPase_C_sf"/>
</dbReference>
<dbReference type="InterPro" id="IPR003661">
    <property type="entry name" value="HisK_dim/P_dom"/>
</dbReference>
<dbReference type="Gene3D" id="1.10.287.130">
    <property type="match status" value="1"/>
</dbReference>
<comment type="catalytic activity">
    <reaction evidence="1">
        <text>ATP + protein L-histidine = ADP + protein N-phospho-L-histidine.</text>
        <dbReference type="EC" id="2.7.13.3"/>
    </reaction>
</comment>
<dbReference type="OrthoDB" id="9813151at2"/>
<dbReference type="PRINTS" id="PR00344">
    <property type="entry name" value="BCTRLSENSOR"/>
</dbReference>
<evidence type="ECO:0000259" key="16">
    <source>
        <dbReference type="PROSITE" id="PS50113"/>
    </source>
</evidence>
<dbReference type="PANTHER" id="PTHR42878:SF7">
    <property type="entry name" value="SENSOR HISTIDINE KINASE GLRK"/>
    <property type="match status" value="1"/>
</dbReference>
<gene>
    <name evidence="17" type="ORF">SAMN06265348_11372</name>
</gene>
<dbReference type="AlphaFoldDB" id="A0A521FJP7"/>
<dbReference type="SMART" id="SM00387">
    <property type="entry name" value="HATPase_c"/>
    <property type="match status" value="1"/>
</dbReference>
<dbReference type="CDD" id="cd00082">
    <property type="entry name" value="HisKA"/>
    <property type="match status" value="1"/>
</dbReference>
<dbReference type="GO" id="GO:0006355">
    <property type="term" value="P:regulation of DNA-templated transcription"/>
    <property type="evidence" value="ECO:0007669"/>
    <property type="project" value="InterPro"/>
</dbReference>
<feature type="coiled-coil region" evidence="13">
    <location>
        <begin position="7"/>
        <end position="34"/>
    </location>
</feature>
<dbReference type="InterPro" id="IPR036097">
    <property type="entry name" value="HisK_dim/P_sf"/>
</dbReference>
<dbReference type="PROSITE" id="PS50112">
    <property type="entry name" value="PAS"/>
    <property type="match status" value="2"/>
</dbReference>
<evidence type="ECO:0000313" key="17">
    <source>
        <dbReference type="EMBL" id="SMO96433.1"/>
    </source>
</evidence>
<organism evidence="17 18">
    <name type="scientific">Pedobacter westerhofensis</name>
    <dbReference type="NCBI Taxonomy" id="425512"/>
    <lineage>
        <taxon>Bacteria</taxon>
        <taxon>Pseudomonadati</taxon>
        <taxon>Bacteroidota</taxon>
        <taxon>Sphingobacteriia</taxon>
        <taxon>Sphingobacteriales</taxon>
        <taxon>Sphingobacteriaceae</taxon>
        <taxon>Pedobacter</taxon>
    </lineage>
</organism>
<keyword evidence="7" id="KW-0547">Nucleotide-binding</keyword>
<dbReference type="GO" id="GO:0007234">
    <property type="term" value="P:osmosensory signaling via phosphorelay pathway"/>
    <property type="evidence" value="ECO:0007669"/>
    <property type="project" value="TreeGrafter"/>
</dbReference>
<dbReference type="InterPro" id="IPR004358">
    <property type="entry name" value="Sig_transdc_His_kin-like_C"/>
</dbReference>
<comment type="subcellular location">
    <subcellularLocation>
        <location evidence="2">Membrane</location>
        <topology evidence="2">Multi-pass membrane protein</topology>
    </subcellularLocation>
</comment>
<evidence type="ECO:0000256" key="8">
    <source>
        <dbReference type="ARBA" id="ARBA00022777"/>
    </source>
</evidence>
<dbReference type="PROSITE" id="PS50113">
    <property type="entry name" value="PAC"/>
    <property type="match status" value="1"/>
</dbReference>
<dbReference type="CDD" id="cd00075">
    <property type="entry name" value="HATPase"/>
    <property type="match status" value="1"/>
</dbReference>
<evidence type="ECO:0000256" key="5">
    <source>
        <dbReference type="ARBA" id="ARBA00022679"/>
    </source>
</evidence>
<dbReference type="InterPro" id="IPR000014">
    <property type="entry name" value="PAS"/>
</dbReference>
<evidence type="ECO:0000256" key="13">
    <source>
        <dbReference type="SAM" id="Coils"/>
    </source>
</evidence>
<keyword evidence="9" id="KW-0067">ATP-binding</keyword>
<name>A0A521FJP7_9SPHI</name>
<keyword evidence="12" id="KW-0472">Membrane</keyword>
<feature type="domain" description="PAS" evidence="15">
    <location>
        <begin position="223"/>
        <end position="263"/>
    </location>
</feature>
<evidence type="ECO:0000256" key="3">
    <source>
        <dbReference type="ARBA" id="ARBA00012438"/>
    </source>
</evidence>
<keyword evidence="10" id="KW-1133">Transmembrane helix</keyword>
<dbReference type="InterPro" id="IPR003594">
    <property type="entry name" value="HATPase_dom"/>
</dbReference>
<reference evidence="17 18" key="1">
    <citation type="submission" date="2017-05" db="EMBL/GenBank/DDBJ databases">
        <authorList>
            <person name="Varghese N."/>
            <person name="Submissions S."/>
        </authorList>
    </citation>
    <scope>NUCLEOTIDE SEQUENCE [LARGE SCALE GENOMIC DNA]</scope>
    <source>
        <strain evidence="17 18">DSM 19036</strain>
    </source>
</reference>
<dbReference type="Pfam" id="PF00512">
    <property type="entry name" value="HisKA"/>
    <property type="match status" value="1"/>
</dbReference>
<dbReference type="Gene3D" id="3.30.565.10">
    <property type="entry name" value="Histidine kinase-like ATPase, C-terminal domain"/>
    <property type="match status" value="1"/>
</dbReference>
<dbReference type="SUPFAM" id="SSF55785">
    <property type="entry name" value="PYP-like sensor domain (PAS domain)"/>
    <property type="match status" value="2"/>
</dbReference>
<dbReference type="InterPro" id="IPR050351">
    <property type="entry name" value="BphY/WalK/GraS-like"/>
</dbReference>
<dbReference type="GO" id="GO:0005524">
    <property type="term" value="F:ATP binding"/>
    <property type="evidence" value="ECO:0007669"/>
    <property type="project" value="UniProtKB-KW"/>
</dbReference>
<dbReference type="InterPro" id="IPR005467">
    <property type="entry name" value="His_kinase_dom"/>
</dbReference>
<evidence type="ECO:0000256" key="4">
    <source>
        <dbReference type="ARBA" id="ARBA00022553"/>
    </source>
</evidence>
<dbReference type="SMART" id="SM00388">
    <property type="entry name" value="HisKA"/>
    <property type="match status" value="1"/>
</dbReference>
<evidence type="ECO:0000256" key="1">
    <source>
        <dbReference type="ARBA" id="ARBA00000085"/>
    </source>
</evidence>
<evidence type="ECO:0000256" key="12">
    <source>
        <dbReference type="ARBA" id="ARBA00023136"/>
    </source>
</evidence>
<dbReference type="GO" id="GO:0000155">
    <property type="term" value="F:phosphorelay sensor kinase activity"/>
    <property type="evidence" value="ECO:0007669"/>
    <property type="project" value="InterPro"/>
</dbReference>
<dbReference type="InterPro" id="IPR035965">
    <property type="entry name" value="PAS-like_dom_sf"/>
</dbReference>
<evidence type="ECO:0000256" key="10">
    <source>
        <dbReference type="ARBA" id="ARBA00022989"/>
    </source>
</evidence>
<keyword evidence="11" id="KW-0902">Two-component regulatory system</keyword>
<dbReference type="InterPro" id="IPR000700">
    <property type="entry name" value="PAS-assoc_C"/>
</dbReference>
<dbReference type="GO" id="GO:0030295">
    <property type="term" value="F:protein kinase activator activity"/>
    <property type="evidence" value="ECO:0007669"/>
    <property type="project" value="TreeGrafter"/>
</dbReference>
<evidence type="ECO:0000256" key="11">
    <source>
        <dbReference type="ARBA" id="ARBA00023012"/>
    </source>
</evidence>
<feature type="domain" description="PAC" evidence="16">
    <location>
        <begin position="301"/>
        <end position="353"/>
    </location>
</feature>
<feature type="domain" description="Histidine kinase" evidence="14">
    <location>
        <begin position="357"/>
        <end position="571"/>
    </location>
</feature>
<evidence type="ECO:0000256" key="6">
    <source>
        <dbReference type="ARBA" id="ARBA00022692"/>
    </source>
</evidence>
<evidence type="ECO:0000256" key="2">
    <source>
        <dbReference type="ARBA" id="ARBA00004141"/>
    </source>
</evidence>
<feature type="coiled-coil region" evidence="13">
    <location>
        <begin position="174"/>
        <end position="201"/>
    </location>
</feature>
<evidence type="ECO:0000256" key="7">
    <source>
        <dbReference type="ARBA" id="ARBA00022741"/>
    </source>
</evidence>
<evidence type="ECO:0000259" key="15">
    <source>
        <dbReference type="PROSITE" id="PS50112"/>
    </source>
</evidence>
<proteinExistence type="predicted"/>
<dbReference type="RefSeq" id="WP_142530503.1">
    <property type="nucleotide sequence ID" value="NZ_CBCSJO010000012.1"/>
</dbReference>
<dbReference type="InterPro" id="IPR013767">
    <property type="entry name" value="PAS_fold"/>
</dbReference>
<protein>
    <recommendedName>
        <fullName evidence="3">histidine kinase</fullName>
        <ecNumber evidence="3">2.7.13.3</ecNumber>
    </recommendedName>
</protein>
<dbReference type="CDD" id="cd00130">
    <property type="entry name" value="PAS"/>
    <property type="match status" value="2"/>
</dbReference>
<dbReference type="FunFam" id="3.30.565.10:FF:000006">
    <property type="entry name" value="Sensor histidine kinase WalK"/>
    <property type="match status" value="1"/>
</dbReference>
<keyword evidence="18" id="KW-1185">Reference proteome</keyword>
<feature type="domain" description="PAS" evidence="15">
    <location>
        <begin position="55"/>
        <end position="100"/>
    </location>
</feature>
<keyword evidence="13" id="KW-0175">Coiled coil</keyword>
<dbReference type="GO" id="GO:0000156">
    <property type="term" value="F:phosphorelay response regulator activity"/>
    <property type="evidence" value="ECO:0007669"/>
    <property type="project" value="TreeGrafter"/>
</dbReference>
<evidence type="ECO:0000256" key="9">
    <source>
        <dbReference type="ARBA" id="ARBA00022840"/>
    </source>
</evidence>
<dbReference type="Proteomes" id="UP000320300">
    <property type="component" value="Unassembled WGS sequence"/>
</dbReference>
<dbReference type="Pfam" id="PF02518">
    <property type="entry name" value="HATPase_c"/>
    <property type="match status" value="1"/>
</dbReference>
<dbReference type="NCBIfam" id="TIGR00229">
    <property type="entry name" value="sensory_box"/>
    <property type="match status" value="2"/>
</dbReference>
<dbReference type="PANTHER" id="PTHR42878">
    <property type="entry name" value="TWO-COMPONENT HISTIDINE KINASE"/>
    <property type="match status" value="1"/>
</dbReference>
<dbReference type="Pfam" id="PF00989">
    <property type="entry name" value="PAS"/>
    <property type="match status" value="1"/>
</dbReference>
<dbReference type="EMBL" id="FXTN01000013">
    <property type="protein sequence ID" value="SMO96433.1"/>
    <property type="molecule type" value="Genomic_DNA"/>
</dbReference>
<evidence type="ECO:0000313" key="18">
    <source>
        <dbReference type="Proteomes" id="UP000320300"/>
    </source>
</evidence>
<dbReference type="GO" id="GO:0016020">
    <property type="term" value="C:membrane"/>
    <property type="evidence" value="ECO:0007669"/>
    <property type="project" value="UniProtKB-SubCell"/>
</dbReference>
<dbReference type="SUPFAM" id="SSF55874">
    <property type="entry name" value="ATPase domain of HSP90 chaperone/DNA topoisomerase II/histidine kinase"/>
    <property type="match status" value="1"/>
</dbReference>
<dbReference type="EC" id="2.7.13.3" evidence="3"/>
<keyword evidence="8" id="KW-0418">Kinase</keyword>
<evidence type="ECO:0000259" key="14">
    <source>
        <dbReference type="PROSITE" id="PS50109"/>
    </source>
</evidence>